<protein>
    <recommendedName>
        <fullName evidence="4">Bulb-type lectin domain-containing protein</fullName>
    </recommendedName>
</protein>
<dbReference type="EMBL" id="JAMAST010000008">
    <property type="protein sequence ID" value="MCL1631943.1"/>
    <property type="molecule type" value="Genomic_DNA"/>
</dbReference>
<feature type="chain" id="PRO_5045208146" description="Bulb-type lectin domain-containing protein" evidence="1">
    <location>
        <begin position="24"/>
        <end position="140"/>
    </location>
</feature>
<evidence type="ECO:0008006" key="4">
    <source>
        <dbReference type="Google" id="ProtNLM"/>
    </source>
</evidence>
<organism evidence="2 3">
    <name type="scientific">Sporolactobacillus mangiferae</name>
    <dbReference type="NCBI Taxonomy" id="2940498"/>
    <lineage>
        <taxon>Bacteria</taxon>
        <taxon>Bacillati</taxon>
        <taxon>Bacillota</taxon>
        <taxon>Bacilli</taxon>
        <taxon>Bacillales</taxon>
        <taxon>Sporolactobacillaceae</taxon>
        <taxon>Sporolactobacillus</taxon>
    </lineage>
</organism>
<keyword evidence="3" id="KW-1185">Reference proteome</keyword>
<keyword evidence="1" id="KW-0732">Signal</keyword>
<feature type="signal peptide" evidence="1">
    <location>
        <begin position="1"/>
        <end position="23"/>
    </location>
</feature>
<evidence type="ECO:0000313" key="2">
    <source>
        <dbReference type="EMBL" id="MCL1631943.1"/>
    </source>
</evidence>
<comment type="caution">
    <text evidence="2">The sequence shown here is derived from an EMBL/GenBank/DDBJ whole genome shotgun (WGS) entry which is preliminary data.</text>
</comment>
<dbReference type="RefSeq" id="WP_249100932.1">
    <property type="nucleotide sequence ID" value="NZ_JAMAST010000008.1"/>
</dbReference>
<gene>
    <name evidence="2" type="ORF">M3N64_08270</name>
</gene>
<accession>A0ABT0MB84</accession>
<evidence type="ECO:0000313" key="3">
    <source>
        <dbReference type="Proteomes" id="UP001203004"/>
    </source>
</evidence>
<sequence length="140" mass="16040">MIKIKTSNVKTNVALIGSFYAHAAHCAILDGSKLTVLMDDQAVLFDIETMSILRHRSIGDETYFSIYPLSSGYLVHGELSIVRLNSRFEQVWTFSGSDIWVTQNENHEEFRIENDQILLEDWNGVRYALNTNGKLLWNTQ</sequence>
<name>A0ABT0MB84_9BACL</name>
<proteinExistence type="predicted"/>
<evidence type="ECO:0000256" key="1">
    <source>
        <dbReference type="SAM" id="SignalP"/>
    </source>
</evidence>
<reference evidence="2 3" key="1">
    <citation type="submission" date="2022-05" db="EMBL/GenBank/DDBJ databases">
        <title>Sporolactobacillus sp nov CPB3-1, isolated from tree bark (Mangifera indica L.).</title>
        <authorList>
            <person name="Phuengjayaem S."/>
            <person name="Tanasupawat S."/>
        </authorList>
    </citation>
    <scope>NUCLEOTIDE SEQUENCE [LARGE SCALE GENOMIC DNA]</scope>
    <source>
        <strain evidence="2 3">CPB3-1</strain>
    </source>
</reference>
<dbReference type="Proteomes" id="UP001203004">
    <property type="component" value="Unassembled WGS sequence"/>
</dbReference>